<proteinExistence type="predicted"/>
<reference evidence="2 3" key="1">
    <citation type="submission" date="2015-09" db="EMBL/GenBank/DDBJ databases">
        <title>Draft genome of the parasitic nematode Teladorsagia circumcincta isolate WARC Sus (inbred).</title>
        <authorList>
            <person name="Mitreva M."/>
        </authorList>
    </citation>
    <scope>NUCLEOTIDE SEQUENCE [LARGE SCALE GENOMIC DNA]</scope>
    <source>
        <strain evidence="2 3">S</strain>
    </source>
</reference>
<feature type="compositionally biased region" description="Basic and acidic residues" evidence="1">
    <location>
        <begin position="1"/>
        <end position="19"/>
    </location>
</feature>
<keyword evidence="3" id="KW-1185">Reference proteome</keyword>
<feature type="compositionally biased region" description="Basic residues" evidence="1">
    <location>
        <begin position="20"/>
        <end position="29"/>
    </location>
</feature>
<accession>A0A2G9TA18</accession>
<name>A0A2G9TA18_TELCI</name>
<evidence type="ECO:0000313" key="2">
    <source>
        <dbReference type="EMBL" id="PIO54230.1"/>
    </source>
</evidence>
<organism evidence="2 3">
    <name type="scientific">Teladorsagia circumcincta</name>
    <name type="common">Brown stomach worm</name>
    <name type="synonym">Ostertagia circumcincta</name>
    <dbReference type="NCBI Taxonomy" id="45464"/>
    <lineage>
        <taxon>Eukaryota</taxon>
        <taxon>Metazoa</taxon>
        <taxon>Ecdysozoa</taxon>
        <taxon>Nematoda</taxon>
        <taxon>Chromadorea</taxon>
        <taxon>Rhabditida</taxon>
        <taxon>Rhabditina</taxon>
        <taxon>Rhabditomorpha</taxon>
        <taxon>Strongyloidea</taxon>
        <taxon>Trichostrongylidae</taxon>
        <taxon>Teladorsagia</taxon>
    </lineage>
</organism>
<sequence length="130" mass="16580">KYHHEIREHDEEKEKPAKVHRERYPRKRYEKREHEREEEPIEIHREKLRKKYQKPEHEEEEQLEKIHQGRYYRKHYEKEEYDEEREKPVGILRGSKRRQLYGKREHIRVKEHPKEIHEDEWHDSHATAHA</sequence>
<dbReference type="Proteomes" id="UP000230423">
    <property type="component" value="Unassembled WGS sequence"/>
</dbReference>
<feature type="compositionally biased region" description="Basic and acidic residues" evidence="1">
    <location>
        <begin position="53"/>
        <end position="67"/>
    </location>
</feature>
<evidence type="ECO:0000256" key="1">
    <source>
        <dbReference type="SAM" id="MobiDB-lite"/>
    </source>
</evidence>
<feature type="region of interest" description="Disordered" evidence="1">
    <location>
        <begin position="103"/>
        <end position="130"/>
    </location>
</feature>
<gene>
    <name evidence="2" type="ORF">TELCIR_24412</name>
</gene>
<evidence type="ECO:0000313" key="3">
    <source>
        <dbReference type="Proteomes" id="UP000230423"/>
    </source>
</evidence>
<feature type="region of interest" description="Disordered" evidence="1">
    <location>
        <begin position="1"/>
        <end position="67"/>
    </location>
</feature>
<dbReference type="AlphaFoldDB" id="A0A2G9TA18"/>
<protein>
    <submittedName>
        <fullName evidence="2">Uncharacterized protein</fullName>
    </submittedName>
</protein>
<feature type="compositionally biased region" description="Basic and acidic residues" evidence="1">
    <location>
        <begin position="30"/>
        <end position="45"/>
    </location>
</feature>
<dbReference type="EMBL" id="KZ399746">
    <property type="protein sequence ID" value="PIO54230.1"/>
    <property type="molecule type" value="Genomic_DNA"/>
</dbReference>
<feature type="non-terminal residue" evidence="2">
    <location>
        <position position="1"/>
    </location>
</feature>